<sequence>MLYRMYTEGIYIEVHLVMEAENLPMGTSRNVIIDHEGTINPDYYVVLAGHIDSWDVGQGVMDDAGGCFVSYHASLVLNRMGLKARRTVRNIWFTGEEFGIYGGNDYYRRHKEDAIKYQLMLESDLGTFDPMGIGFTGSQKATCIMELIVGLTAAINTTELVVANEGEDVNMWSGVGVPTGSLYSDTTKYFWFHHTAGDTLEVEEPDTLDRITALLAAVAYVTADISVNLALV</sequence>
<dbReference type="SUPFAM" id="SSF53187">
    <property type="entry name" value="Zn-dependent exopeptidases"/>
    <property type="match status" value="1"/>
</dbReference>
<reference evidence="23" key="2">
    <citation type="journal article" date="2018" name="Biosci. Biotechnol. Biochem.">
        <title>Polysaccharide hydrolase of the hadal zone amphipods Hirondellea gigas.</title>
        <authorList>
            <person name="Kobayashi H."/>
            <person name="Nagahama T."/>
            <person name="Arai W."/>
            <person name="Sasagawa Y."/>
            <person name="Umeda M."/>
            <person name="Hayashi T."/>
            <person name="Nikaido I."/>
            <person name="Watanabe H."/>
            <person name="Oguri K."/>
            <person name="Kitazato H."/>
            <person name="Fujioka K."/>
            <person name="Kido Y."/>
            <person name="Takami H."/>
        </authorList>
    </citation>
    <scope>NUCLEOTIDE SEQUENCE</scope>
    <source>
        <tissue evidence="23">Whole body</tissue>
    </source>
</reference>
<evidence type="ECO:0000256" key="9">
    <source>
        <dbReference type="ARBA" id="ARBA00022670"/>
    </source>
</evidence>
<dbReference type="AlphaFoldDB" id="A0A2P2HWS9"/>
<comment type="subunit">
    <text evidence="20">Homodimer. The monomeric form is inactive while the homodimer is active.</text>
</comment>
<feature type="domain" description="Peptidase M28" evidence="22">
    <location>
        <begin position="30"/>
        <end position="218"/>
    </location>
</feature>
<evidence type="ECO:0000313" key="23">
    <source>
        <dbReference type="EMBL" id="LAB66231.1"/>
    </source>
</evidence>
<evidence type="ECO:0000256" key="19">
    <source>
        <dbReference type="ARBA" id="ARBA00023228"/>
    </source>
</evidence>
<proteinExistence type="evidence at transcript level"/>
<evidence type="ECO:0000256" key="8">
    <source>
        <dbReference type="ARBA" id="ARBA00022645"/>
    </source>
</evidence>
<dbReference type="GO" id="GO:0006508">
    <property type="term" value="P:proteolysis"/>
    <property type="evidence" value="ECO:0007669"/>
    <property type="project" value="UniProtKB-KW"/>
</dbReference>
<keyword evidence="19" id="KW-0458">Lysosome</keyword>
<dbReference type="GO" id="GO:0046872">
    <property type="term" value="F:metal ion binding"/>
    <property type="evidence" value="ECO:0007669"/>
    <property type="project" value="UniProtKB-KW"/>
</dbReference>
<dbReference type="GO" id="GO:0005794">
    <property type="term" value="C:Golgi apparatus"/>
    <property type="evidence" value="ECO:0007669"/>
    <property type="project" value="UniProtKB-SubCell"/>
</dbReference>
<evidence type="ECO:0000256" key="17">
    <source>
        <dbReference type="ARBA" id="ARBA00023145"/>
    </source>
</evidence>
<evidence type="ECO:0000256" key="11">
    <source>
        <dbReference type="ARBA" id="ARBA00022729"/>
    </source>
</evidence>
<evidence type="ECO:0000313" key="24">
    <source>
        <dbReference type="EMBL" id="LAC20121.1"/>
    </source>
</evidence>
<evidence type="ECO:0000259" key="22">
    <source>
        <dbReference type="Pfam" id="PF04389"/>
    </source>
</evidence>
<keyword evidence="17" id="KW-0865">Zymogen</keyword>
<dbReference type="GO" id="GO:0070573">
    <property type="term" value="F:metallodipeptidase activity"/>
    <property type="evidence" value="ECO:0007669"/>
    <property type="project" value="InterPro"/>
</dbReference>
<keyword evidence="18" id="KW-0325">Glycoprotein</keyword>
<comment type="subcellular location">
    <subcellularLocation>
        <location evidence="1">Endoplasmic reticulum</location>
    </subcellularLocation>
    <subcellularLocation>
        <location evidence="3">Golgi apparatus</location>
    </subcellularLocation>
    <subcellularLocation>
        <location evidence="2">Lysosome</location>
    </subcellularLocation>
    <subcellularLocation>
        <location evidence="4">Secreted</location>
    </subcellularLocation>
</comment>
<keyword evidence="12" id="KW-0378">Hydrolase</keyword>
<evidence type="ECO:0000256" key="14">
    <source>
        <dbReference type="ARBA" id="ARBA00022833"/>
    </source>
</evidence>
<dbReference type="PANTHER" id="PTHR12053">
    <property type="entry name" value="PROTEASE FAMILY M28 PLASMA GLUTAMATE CARBOXYPEPTIDASE-RELATED"/>
    <property type="match status" value="1"/>
</dbReference>
<evidence type="ECO:0000256" key="2">
    <source>
        <dbReference type="ARBA" id="ARBA00004371"/>
    </source>
</evidence>
<organism evidence="23">
    <name type="scientific">Hirondellea gigas</name>
    <dbReference type="NCBI Taxonomy" id="1518452"/>
    <lineage>
        <taxon>Eukaryota</taxon>
        <taxon>Metazoa</taxon>
        <taxon>Ecdysozoa</taxon>
        <taxon>Arthropoda</taxon>
        <taxon>Crustacea</taxon>
        <taxon>Multicrustacea</taxon>
        <taxon>Malacostraca</taxon>
        <taxon>Eumalacostraca</taxon>
        <taxon>Peracarida</taxon>
        <taxon>Amphipoda</taxon>
        <taxon>Amphilochidea</taxon>
        <taxon>Lysianassida</taxon>
        <taxon>Lysianassidira</taxon>
        <taxon>Lysianassoidea</taxon>
        <taxon>Lysianassidae</taxon>
        <taxon>Hirondellea</taxon>
    </lineage>
</organism>
<keyword evidence="14" id="KW-0862">Zinc</keyword>
<evidence type="ECO:0000256" key="3">
    <source>
        <dbReference type="ARBA" id="ARBA00004555"/>
    </source>
</evidence>
<keyword evidence="10" id="KW-0479">Metal-binding</keyword>
<comment type="similarity">
    <text evidence="5">Belongs to the peptidase M28 family.</text>
</comment>
<keyword evidence="16" id="KW-0482">Metalloprotease</keyword>
<dbReference type="GO" id="GO:0005615">
    <property type="term" value="C:extracellular space"/>
    <property type="evidence" value="ECO:0007669"/>
    <property type="project" value="TreeGrafter"/>
</dbReference>
<dbReference type="EMBL" id="IACT01000737">
    <property type="protein sequence ID" value="LAC20121.1"/>
    <property type="molecule type" value="mRNA"/>
</dbReference>
<accession>A0A2P2HWS9</accession>
<evidence type="ECO:0000256" key="7">
    <source>
        <dbReference type="ARBA" id="ARBA00022525"/>
    </source>
</evidence>
<dbReference type="GO" id="GO:0005783">
    <property type="term" value="C:endoplasmic reticulum"/>
    <property type="evidence" value="ECO:0007669"/>
    <property type="project" value="UniProtKB-SubCell"/>
</dbReference>
<evidence type="ECO:0000256" key="6">
    <source>
        <dbReference type="ARBA" id="ARBA00014116"/>
    </source>
</evidence>
<keyword evidence="13" id="KW-0256">Endoplasmic reticulum</keyword>
<dbReference type="InterPro" id="IPR039866">
    <property type="entry name" value="CPQ"/>
</dbReference>
<dbReference type="PANTHER" id="PTHR12053:SF3">
    <property type="entry name" value="CARBOXYPEPTIDASE Q"/>
    <property type="match status" value="1"/>
</dbReference>
<dbReference type="GO" id="GO:0043171">
    <property type="term" value="P:peptide catabolic process"/>
    <property type="evidence" value="ECO:0007669"/>
    <property type="project" value="TreeGrafter"/>
</dbReference>
<evidence type="ECO:0000256" key="13">
    <source>
        <dbReference type="ARBA" id="ARBA00022824"/>
    </source>
</evidence>
<keyword evidence="9" id="KW-0645">Protease</keyword>
<dbReference type="GO" id="GO:0004180">
    <property type="term" value="F:carboxypeptidase activity"/>
    <property type="evidence" value="ECO:0007669"/>
    <property type="project" value="UniProtKB-KW"/>
</dbReference>
<evidence type="ECO:0000256" key="21">
    <source>
        <dbReference type="ARBA" id="ARBA00033328"/>
    </source>
</evidence>
<protein>
    <recommendedName>
        <fullName evidence="6">Carboxypeptidase Q</fullName>
    </recommendedName>
    <alternativeName>
        <fullName evidence="21">Plasma glutamate carboxypeptidase</fullName>
    </alternativeName>
</protein>
<evidence type="ECO:0000256" key="18">
    <source>
        <dbReference type="ARBA" id="ARBA00023180"/>
    </source>
</evidence>
<keyword evidence="7" id="KW-0964">Secreted</keyword>
<evidence type="ECO:0000256" key="4">
    <source>
        <dbReference type="ARBA" id="ARBA00004613"/>
    </source>
</evidence>
<evidence type="ECO:0000256" key="1">
    <source>
        <dbReference type="ARBA" id="ARBA00004240"/>
    </source>
</evidence>
<reference evidence="24" key="1">
    <citation type="submission" date="2017-11" db="EMBL/GenBank/DDBJ databases">
        <title>The sensing device of the deep-sea amphipod.</title>
        <authorList>
            <person name="Kobayashi H."/>
            <person name="Nagahama T."/>
            <person name="Arai W."/>
            <person name="Sasagawa Y."/>
            <person name="Umeda M."/>
            <person name="Hayashi T."/>
            <person name="Nikaido I."/>
            <person name="Watanabe H."/>
            <person name="Oguri K."/>
            <person name="Kitazato H."/>
            <person name="Fujioka K."/>
            <person name="Kido Y."/>
            <person name="Takami H."/>
        </authorList>
    </citation>
    <scope>NUCLEOTIDE SEQUENCE</scope>
    <source>
        <tissue evidence="24">Whole body</tissue>
    </source>
</reference>
<dbReference type="GO" id="GO:0005764">
    <property type="term" value="C:lysosome"/>
    <property type="evidence" value="ECO:0007669"/>
    <property type="project" value="UniProtKB-SubCell"/>
</dbReference>
<evidence type="ECO:0000256" key="10">
    <source>
        <dbReference type="ARBA" id="ARBA00022723"/>
    </source>
</evidence>
<keyword evidence="11" id="KW-0732">Signal</keyword>
<dbReference type="Pfam" id="PF04389">
    <property type="entry name" value="Peptidase_M28"/>
    <property type="match status" value="1"/>
</dbReference>
<keyword evidence="8 23" id="KW-0121">Carboxypeptidase</keyword>
<dbReference type="Gene3D" id="3.40.630.10">
    <property type="entry name" value="Zn peptidases"/>
    <property type="match status" value="1"/>
</dbReference>
<evidence type="ECO:0000256" key="16">
    <source>
        <dbReference type="ARBA" id="ARBA00023049"/>
    </source>
</evidence>
<evidence type="ECO:0000256" key="15">
    <source>
        <dbReference type="ARBA" id="ARBA00023034"/>
    </source>
</evidence>
<name>A0A2P2HWS9_9CRUS</name>
<dbReference type="EMBL" id="IACF01000457">
    <property type="protein sequence ID" value="LAB66231.1"/>
    <property type="molecule type" value="mRNA"/>
</dbReference>
<evidence type="ECO:0000256" key="12">
    <source>
        <dbReference type="ARBA" id="ARBA00022801"/>
    </source>
</evidence>
<evidence type="ECO:0000256" key="20">
    <source>
        <dbReference type="ARBA" id="ARBA00025833"/>
    </source>
</evidence>
<evidence type="ECO:0000256" key="5">
    <source>
        <dbReference type="ARBA" id="ARBA00010918"/>
    </source>
</evidence>
<keyword evidence="15" id="KW-0333">Golgi apparatus</keyword>
<dbReference type="InterPro" id="IPR007484">
    <property type="entry name" value="Peptidase_M28"/>
</dbReference>